<dbReference type="PANTHER" id="PTHR46069:SF1">
    <property type="entry name" value="CHROMOSOME UNDETERMINED SCAFFOLD_125, WHOLE GENOME SHOTGUN SEQUENCE"/>
    <property type="match status" value="1"/>
</dbReference>
<comment type="caution">
    <text evidence="1">The sequence shown here is derived from an EMBL/GenBank/DDBJ whole genome shotgun (WGS) entry which is preliminary data.</text>
</comment>
<gene>
    <name evidence="1" type="ORF">PCOR1329_LOCUS85828</name>
</gene>
<dbReference type="InterPro" id="IPR004344">
    <property type="entry name" value="TTL/TTLL_fam"/>
</dbReference>
<dbReference type="Gene3D" id="3.30.470.20">
    <property type="entry name" value="ATP-grasp fold, B domain"/>
    <property type="match status" value="1"/>
</dbReference>
<dbReference type="Pfam" id="PF03133">
    <property type="entry name" value="TTL"/>
    <property type="match status" value="2"/>
</dbReference>
<protein>
    <recommendedName>
        <fullName evidence="3">Tubulin--tyrosine ligase-like protein 9</fullName>
    </recommendedName>
</protein>
<dbReference type="EMBL" id="CAUYUJ010022718">
    <property type="protein sequence ID" value="CAK0912214.1"/>
    <property type="molecule type" value="Genomic_DNA"/>
</dbReference>
<feature type="non-terminal residue" evidence="1">
    <location>
        <position position="1"/>
    </location>
</feature>
<keyword evidence="2" id="KW-1185">Reference proteome</keyword>
<sequence length="206" mass="22844">AAPAARRRRPVPRQRPGTSVHLCGKPSECLGLAKPDATYVVQQHVADPLLLDDGRKCHIKFYVLLMCLEDGVTWKLFTYKEGYLSISPNRWSPTDLSKETQVTIIRSERIGGWKAWPSAYPKCKASVAQVMSTAVSEGKLEGRMGKRQFEILSADFMVDTHGAVWLFEFNMSPVLKDPKDEPKVNDAEMIRGALHLVCPCEGGSAG</sequence>
<evidence type="ECO:0008006" key="3">
    <source>
        <dbReference type="Google" id="ProtNLM"/>
    </source>
</evidence>
<accession>A0ABN9YH52</accession>
<organism evidence="1 2">
    <name type="scientific">Prorocentrum cordatum</name>
    <dbReference type="NCBI Taxonomy" id="2364126"/>
    <lineage>
        <taxon>Eukaryota</taxon>
        <taxon>Sar</taxon>
        <taxon>Alveolata</taxon>
        <taxon>Dinophyceae</taxon>
        <taxon>Prorocentrales</taxon>
        <taxon>Prorocentraceae</taxon>
        <taxon>Prorocentrum</taxon>
    </lineage>
</organism>
<evidence type="ECO:0000313" key="1">
    <source>
        <dbReference type="EMBL" id="CAK0912214.1"/>
    </source>
</evidence>
<dbReference type="PANTHER" id="PTHR46069">
    <property type="entry name" value="TUBULIN TYROSINE LIGASE"/>
    <property type="match status" value="1"/>
</dbReference>
<proteinExistence type="predicted"/>
<dbReference type="Proteomes" id="UP001189429">
    <property type="component" value="Unassembled WGS sequence"/>
</dbReference>
<feature type="non-terminal residue" evidence="1">
    <location>
        <position position="206"/>
    </location>
</feature>
<name>A0ABN9YH52_9DINO</name>
<evidence type="ECO:0000313" key="2">
    <source>
        <dbReference type="Proteomes" id="UP001189429"/>
    </source>
</evidence>
<reference evidence="1" key="1">
    <citation type="submission" date="2023-10" db="EMBL/GenBank/DDBJ databases">
        <authorList>
            <person name="Chen Y."/>
            <person name="Shah S."/>
            <person name="Dougan E. K."/>
            <person name="Thang M."/>
            <person name="Chan C."/>
        </authorList>
    </citation>
    <scope>NUCLEOTIDE SEQUENCE [LARGE SCALE GENOMIC DNA]</scope>
</reference>